<dbReference type="EMBL" id="CM046398">
    <property type="protein sequence ID" value="KAI8532215.1"/>
    <property type="molecule type" value="Genomic_DNA"/>
</dbReference>
<comment type="caution">
    <text evidence="1">The sequence shown here is derived from an EMBL/GenBank/DDBJ whole genome shotgun (WGS) entry which is preliminary data.</text>
</comment>
<organism evidence="1 2">
    <name type="scientific">Rhododendron molle</name>
    <name type="common">Chinese azalea</name>
    <name type="synonym">Azalea mollis</name>
    <dbReference type="NCBI Taxonomy" id="49168"/>
    <lineage>
        <taxon>Eukaryota</taxon>
        <taxon>Viridiplantae</taxon>
        <taxon>Streptophyta</taxon>
        <taxon>Embryophyta</taxon>
        <taxon>Tracheophyta</taxon>
        <taxon>Spermatophyta</taxon>
        <taxon>Magnoliopsida</taxon>
        <taxon>eudicotyledons</taxon>
        <taxon>Gunneridae</taxon>
        <taxon>Pentapetalae</taxon>
        <taxon>asterids</taxon>
        <taxon>Ericales</taxon>
        <taxon>Ericaceae</taxon>
        <taxon>Ericoideae</taxon>
        <taxon>Rhodoreae</taxon>
        <taxon>Rhododendron</taxon>
    </lineage>
</organism>
<name>A0ACC0LU87_RHOML</name>
<evidence type="ECO:0000313" key="1">
    <source>
        <dbReference type="EMBL" id="KAI8532215.1"/>
    </source>
</evidence>
<accession>A0ACC0LU87</accession>
<reference evidence="1" key="1">
    <citation type="submission" date="2022-02" db="EMBL/GenBank/DDBJ databases">
        <title>Plant Genome Project.</title>
        <authorList>
            <person name="Zhang R.-G."/>
        </authorList>
    </citation>
    <scope>NUCLEOTIDE SEQUENCE</scope>
    <source>
        <strain evidence="1">AT1</strain>
    </source>
</reference>
<sequence>MMKKKIMVLSLVLLFIISLSHMEGVESQGIDCYDGCNTGCVGLSRKYTLSSILSFNL</sequence>
<protein>
    <submittedName>
        <fullName evidence="1">Uncharacterized protein</fullName>
    </submittedName>
</protein>
<evidence type="ECO:0000313" key="2">
    <source>
        <dbReference type="Proteomes" id="UP001062846"/>
    </source>
</evidence>
<gene>
    <name evidence="1" type="ORF">RHMOL_Rhmol11G0195700</name>
</gene>
<proteinExistence type="predicted"/>
<keyword evidence="2" id="KW-1185">Reference proteome</keyword>
<dbReference type="Proteomes" id="UP001062846">
    <property type="component" value="Chromosome 11"/>
</dbReference>